<comment type="caution">
    <text evidence="1">The sequence shown here is derived from an EMBL/GenBank/DDBJ whole genome shotgun (WGS) entry which is preliminary data.</text>
</comment>
<evidence type="ECO:0000313" key="2">
    <source>
        <dbReference type="Proteomes" id="UP001596042"/>
    </source>
</evidence>
<evidence type="ECO:0000313" key="1">
    <source>
        <dbReference type="EMBL" id="MFC4626376.1"/>
    </source>
</evidence>
<protein>
    <recommendedName>
        <fullName evidence="3">CopG family transcriptional regulator</fullName>
    </recommendedName>
</protein>
<proteinExistence type="predicted"/>
<dbReference type="EMBL" id="JBHSEL010000125">
    <property type="protein sequence ID" value="MFC4626376.1"/>
    <property type="molecule type" value="Genomic_DNA"/>
</dbReference>
<dbReference type="RefSeq" id="WP_374830973.1">
    <property type="nucleotide sequence ID" value="NZ_JBHEEZ010000006.1"/>
</dbReference>
<accession>A0ABV9H9Y7</accession>
<reference evidence="2" key="1">
    <citation type="journal article" date="2019" name="Int. J. Syst. Evol. Microbiol.">
        <title>The Global Catalogue of Microorganisms (GCM) 10K type strain sequencing project: providing services to taxonomists for standard genome sequencing and annotation.</title>
        <authorList>
            <consortium name="The Broad Institute Genomics Platform"/>
            <consortium name="The Broad Institute Genome Sequencing Center for Infectious Disease"/>
            <person name="Wu L."/>
            <person name="Ma J."/>
        </authorList>
    </citation>
    <scope>NUCLEOTIDE SEQUENCE [LARGE SCALE GENOMIC DNA]</scope>
    <source>
        <strain evidence="2">CGMCC 1.15731</strain>
    </source>
</reference>
<dbReference type="Proteomes" id="UP001596042">
    <property type="component" value="Unassembled WGS sequence"/>
</dbReference>
<sequence>MSTYLPEDIHSALERFIAEKHPRLNQTEAIALILRQWLTKEGYLAPSVREEGVEPDDLNASNDD</sequence>
<organism evidence="1 2">
    <name type="scientific">Daeguia caeni</name>
    <dbReference type="NCBI Taxonomy" id="439612"/>
    <lineage>
        <taxon>Bacteria</taxon>
        <taxon>Pseudomonadati</taxon>
        <taxon>Pseudomonadota</taxon>
        <taxon>Alphaproteobacteria</taxon>
        <taxon>Hyphomicrobiales</taxon>
        <taxon>Brucellaceae</taxon>
        <taxon>Daeguia</taxon>
    </lineage>
</organism>
<gene>
    <name evidence="1" type="ORF">ACFO1V_14380</name>
</gene>
<evidence type="ECO:0008006" key="3">
    <source>
        <dbReference type="Google" id="ProtNLM"/>
    </source>
</evidence>
<name>A0ABV9H9Y7_9HYPH</name>
<keyword evidence="2" id="KW-1185">Reference proteome</keyword>